<name>A0AA36DB88_9BILA</name>
<dbReference type="AlphaFoldDB" id="A0AA36DB88"/>
<reference evidence="2" key="1">
    <citation type="submission" date="2023-06" db="EMBL/GenBank/DDBJ databases">
        <authorList>
            <person name="Delattre M."/>
        </authorList>
    </citation>
    <scope>NUCLEOTIDE SEQUENCE</scope>
    <source>
        <strain evidence="2">AF72</strain>
    </source>
</reference>
<dbReference type="Proteomes" id="UP001177023">
    <property type="component" value="Unassembled WGS sequence"/>
</dbReference>
<feature type="transmembrane region" description="Helical" evidence="1">
    <location>
        <begin position="100"/>
        <end position="117"/>
    </location>
</feature>
<accession>A0AA36DB88</accession>
<feature type="transmembrane region" description="Helical" evidence="1">
    <location>
        <begin position="6"/>
        <end position="27"/>
    </location>
</feature>
<keyword evidence="3" id="KW-1185">Reference proteome</keyword>
<feature type="non-terminal residue" evidence="2">
    <location>
        <position position="118"/>
    </location>
</feature>
<dbReference type="EMBL" id="CATQJA010002673">
    <property type="protein sequence ID" value="CAJ0584052.1"/>
    <property type="molecule type" value="Genomic_DNA"/>
</dbReference>
<keyword evidence="1" id="KW-1133">Transmembrane helix</keyword>
<evidence type="ECO:0000256" key="1">
    <source>
        <dbReference type="SAM" id="Phobius"/>
    </source>
</evidence>
<keyword evidence="1" id="KW-0472">Membrane</keyword>
<protein>
    <submittedName>
        <fullName evidence="2">Uncharacterized protein</fullName>
    </submittedName>
</protein>
<evidence type="ECO:0000313" key="3">
    <source>
        <dbReference type="Proteomes" id="UP001177023"/>
    </source>
</evidence>
<organism evidence="2 3">
    <name type="scientific">Mesorhabditis spiculigera</name>
    <dbReference type="NCBI Taxonomy" id="96644"/>
    <lineage>
        <taxon>Eukaryota</taxon>
        <taxon>Metazoa</taxon>
        <taxon>Ecdysozoa</taxon>
        <taxon>Nematoda</taxon>
        <taxon>Chromadorea</taxon>
        <taxon>Rhabditida</taxon>
        <taxon>Rhabditina</taxon>
        <taxon>Rhabditomorpha</taxon>
        <taxon>Rhabditoidea</taxon>
        <taxon>Rhabditidae</taxon>
        <taxon>Mesorhabditinae</taxon>
        <taxon>Mesorhabditis</taxon>
    </lineage>
</organism>
<evidence type="ECO:0000313" key="2">
    <source>
        <dbReference type="EMBL" id="CAJ0584052.1"/>
    </source>
</evidence>
<sequence>MGLDWILRAIVIVMSFLSAAFDLVTYLRVRQQMRITHGSKAQAKGDGANRPDIRLAKQIIVNQAMNALLAVPTVYFYCLEFVGAPTLNPVLRRSMLMQSLYYEIGTVYLPILANVVTG</sequence>
<proteinExistence type="predicted"/>
<comment type="caution">
    <text evidence="2">The sequence shown here is derived from an EMBL/GenBank/DDBJ whole genome shotgun (WGS) entry which is preliminary data.</text>
</comment>
<gene>
    <name evidence="2" type="ORF">MSPICULIGERA_LOCUS22119</name>
</gene>
<keyword evidence="1" id="KW-0812">Transmembrane</keyword>